<dbReference type="SMART" id="SM00382">
    <property type="entry name" value="AAA"/>
    <property type="match status" value="1"/>
</dbReference>
<evidence type="ECO:0000256" key="5">
    <source>
        <dbReference type="ARBA" id="ARBA00023015"/>
    </source>
</evidence>
<protein>
    <submittedName>
        <fullName evidence="10">Response regulator</fullName>
    </submittedName>
</protein>
<dbReference type="SUPFAM" id="SSF46689">
    <property type="entry name" value="Homeodomain-like"/>
    <property type="match status" value="1"/>
</dbReference>
<dbReference type="PANTHER" id="PTHR32071:SF57">
    <property type="entry name" value="C4-DICARBOXYLATE TRANSPORT TRANSCRIPTIONAL REGULATORY PROTEIN DCTD"/>
    <property type="match status" value="1"/>
</dbReference>
<dbReference type="InterPro" id="IPR002078">
    <property type="entry name" value="Sigma_54_int"/>
</dbReference>
<dbReference type="SMART" id="SM00448">
    <property type="entry name" value="REC"/>
    <property type="match status" value="1"/>
</dbReference>
<keyword evidence="3" id="KW-0067">ATP-binding</keyword>
<dbReference type="CDD" id="cd00009">
    <property type="entry name" value="AAA"/>
    <property type="match status" value="1"/>
</dbReference>
<dbReference type="Pfam" id="PF00158">
    <property type="entry name" value="Sigma54_activat"/>
    <property type="match status" value="1"/>
</dbReference>
<dbReference type="Pfam" id="PF25601">
    <property type="entry name" value="AAA_lid_14"/>
    <property type="match status" value="1"/>
</dbReference>
<dbReference type="STRING" id="1123501.Wenmar_02144"/>
<dbReference type="Gene3D" id="1.10.8.60">
    <property type="match status" value="1"/>
</dbReference>
<keyword evidence="1 7" id="KW-0597">Phosphoprotein</keyword>
<proteinExistence type="predicted"/>
<feature type="domain" description="Sigma-54 factor interaction" evidence="8">
    <location>
        <begin position="140"/>
        <end position="356"/>
    </location>
</feature>
<feature type="modified residue" description="4-aspartylphosphate" evidence="7">
    <location>
        <position position="53"/>
    </location>
</feature>
<dbReference type="GO" id="GO:0006355">
    <property type="term" value="P:regulation of DNA-templated transcription"/>
    <property type="evidence" value="ECO:0007669"/>
    <property type="project" value="InterPro"/>
</dbReference>
<evidence type="ECO:0000256" key="2">
    <source>
        <dbReference type="ARBA" id="ARBA00022741"/>
    </source>
</evidence>
<dbReference type="FunFam" id="3.40.50.2300:FF:000018">
    <property type="entry name" value="DNA-binding transcriptional regulator NtrC"/>
    <property type="match status" value="1"/>
</dbReference>
<keyword evidence="11" id="KW-1185">Reference proteome</keyword>
<dbReference type="EMBL" id="AONG01000010">
    <property type="protein sequence ID" value="KIQ69076.1"/>
    <property type="molecule type" value="Genomic_DNA"/>
</dbReference>
<dbReference type="PRINTS" id="PR01590">
    <property type="entry name" value="HTHFIS"/>
</dbReference>
<dbReference type="InterPro" id="IPR001789">
    <property type="entry name" value="Sig_transdc_resp-reg_receiver"/>
</dbReference>
<dbReference type="Gene3D" id="3.40.50.300">
    <property type="entry name" value="P-loop containing nucleotide triphosphate hydrolases"/>
    <property type="match status" value="1"/>
</dbReference>
<gene>
    <name evidence="10" type="ORF">Wenmar_02144</name>
</gene>
<dbReference type="PATRIC" id="fig|1123501.6.peg.2243"/>
<keyword evidence="5" id="KW-0805">Transcription regulation</keyword>
<dbReference type="InterPro" id="IPR002197">
    <property type="entry name" value="HTH_Fis"/>
</dbReference>
<evidence type="ECO:0000256" key="3">
    <source>
        <dbReference type="ARBA" id="ARBA00022840"/>
    </source>
</evidence>
<feature type="domain" description="Response regulatory" evidence="9">
    <location>
        <begin position="4"/>
        <end position="118"/>
    </location>
</feature>
<name>A0A0D0PCC3_9RHOB</name>
<dbReference type="PROSITE" id="PS50045">
    <property type="entry name" value="SIGMA54_INTERACT_4"/>
    <property type="match status" value="1"/>
</dbReference>
<comment type="caution">
    <text evidence="10">The sequence shown here is derived from an EMBL/GenBank/DDBJ whole genome shotgun (WGS) entry which is preliminary data.</text>
</comment>
<dbReference type="Pfam" id="PF02954">
    <property type="entry name" value="HTH_8"/>
    <property type="match status" value="1"/>
</dbReference>
<keyword evidence="6" id="KW-0804">Transcription</keyword>
<accession>A0A0D0PCC3</accession>
<dbReference type="SUPFAM" id="SSF52172">
    <property type="entry name" value="CheY-like"/>
    <property type="match status" value="1"/>
</dbReference>
<dbReference type="InterPro" id="IPR003593">
    <property type="entry name" value="AAA+_ATPase"/>
</dbReference>
<dbReference type="GO" id="GO:0005524">
    <property type="term" value="F:ATP binding"/>
    <property type="evidence" value="ECO:0007669"/>
    <property type="project" value="UniProtKB-KW"/>
</dbReference>
<keyword evidence="2" id="KW-0547">Nucleotide-binding</keyword>
<keyword evidence="4" id="KW-0902">Two-component regulatory system</keyword>
<dbReference type="PROSITE" id="PS50110">
    <property type="entry name" value="RESPONSE_REGULATORY"/>
    <property type="match status" value="1"/>
</dbReference>
<evidence type="ECO:0000259" key="9">
    <source>
        <dbReference type="PROSITE" id="PS50110"/>
    </source>
</evidence>
<reference evidence="10 11" key="1">
    <citation type="submission" date="2013-01" db="EMBL/GenBank/DDBJ databases">
        <authorList>
            <person name="Fiebig A."/>
            <person name="Goeker M."/>
            <person name="Klenk H.-P.P."/>
        </authorList>
    </citation>
    <scope>NUCLEOTIDE SEQUENCE [LARGE SCALE GENOMIC DNA]</scope>
    <source>
        <strain evidence="10 11">DSM 24838</strain>
    </source>
</reference>
<evidence type="ECO:0000256" key="4">
    <source>
        <dbReference type="ARBA" id="ARBA00023012"/>
    </source>
</evidence>
<dbReference type="Pfam" id="PF00072">
    <property type="entry name" value="Response_reg"/>
    <property type="match status" value="1"/>
</dbReference>
<dbReference type="Gene3D" id="1.10.10.60">
    <property type="entry name" value="Homeodomain-like"/>
    <property type="match status" value="1"/>
</dbReference>
<evidence type="ECO:0000259" key="8">
    <source>
        <dbReference type="PROSITE" id="PS50045"/>
    </source>
</evidence>
<dbReference type="InterPro" id="IPR027417">
    <property type="entry name" value="P-loop_NTPase"/>
</dbReference>
<dbReference type="eggNOG" id="COG2204">
    <property type="taxonomic scope" value="Bacteria"/>
</dbReference>
<evidence type="ECO:0000313" key="10">
    <source>
        <dbReference type="EMBL" id="KIQ69076.1"/>
    </source>
</evidence>
<evidence type="ECO:0000313" key="11">
    <source>
        <dbReference type="Proteomes" id="UP000035100"/>
    </source>
</evidence>
<evidence type="ECO:0000256" key="1">
    <source>
        <dbReference type="ARBA" id="ARBA00022553"/>
    </source>
</evidence>
<dbReference type="SUPFAM" id="SSF52540">
    <property type="entry name" value="P-loop containing nucleoside triphosphate hydrolases"/>
    <property type="match status" value="1"/>
</dbReference>
<dbReference type="Gene3D" id="3.40.50.2300">
    <property type="match status" value="1"/>
</dbReference>
<dbReference type="GO" id="GO:0000160">
    <property type="term" value="P:phosphorelay signal transduction system"/>
    <property type="evidence" value="ECO:0007669"/>
    <property type="project" value="UniProtKB-KW"/>
</dbReference>
<dbReference type="InterPro" id="IPR009057">
    <property type="entry name" value="Homeodomain-like_sf"/>
</dbReference>
<evidence type="ECO:0000256" key="6">
    <source>
        <dbReference type="ARBA" id="ARBA00023163"/>
    </source>
</evidence>
<dbReference type="RefSeq" id="WP_018304714.1">
    <property type="nucleotide sequence ID" value="NZ_KB902315.1"/>
</dbReference>
<dbReference type="OrthoDB" id="9802388at2"/>
<dbReference type="GO" id="GO:0043565">
    <property type="term" value="F:sequence-specific DNA binding"/>
    <property type="evidence" value="ECO:0007669"/>
    <property type="project" value="InterPro"/>
</dbReference>
<dbReference type="InterPro" id="IPR058031">
    <property type="entry name" value="AAA_lid_NorR"/>
</dbReference>
<dbReference type="AlphaFoldDB" id="A0A0D0PCC3"/>
<sequence length="430" mass="46238">MTARLFVVDDDPDHLDSLCDLLAAAGHEPVPFAGARAAIDAAAGDAPSLVLTDLRMPGLDGIGLLMEVAERGLDLPVILLTGHGDVDHAVRAMRAGAEDFLEKPYDAEHLLSVVERTLKTARLKAEVARLQHRLEPEEDLIGDSRALDEVRRRLADLAAVDIDVVLVGETGTGKELAARILHRRSPRRDGRFVAVNCASLPDVGADAVLFGATPAEGAGGLVGEARGGTLYLDHIDTLALALQPKLLRVLEARRDDPEAAFRVVASASRPLTQAMAEGAFREDLYYRIAGYVLPLPPLRDIASDIPALFAHFVRAAAARHGREAPAADFRERRALQAHHWPGNAHELRLAAERYVLGLARPGAGTAAARPGGGVPGEQTLRDLVADFESREIARVLDQCNGNTDRAARLLGIPRRTLNDKIARSPLLRGR</sequence>
<evidence type="ECO:0000256" key="7">
    <source>
        <dbReference type="PROSITE-ProRule" id="PRU00169"/>
    </source>
</evidence>
<dbReference type="PANTHER" id="PTHR32071">
    <property type="entry name" value="TRANSCRIPTIONAL REGULATORY PROTEIN"/>
    <property type="match status" value="1"/>
</dbReference>
<dbReference type="InterPro" id="IPR011006">
    <property type="entry name" value="CheY-like_superfamily"/>
</dbReference>
<dbReference type="Proteomes" id="UP000035100">
    <property type="component" value="Unassembled WGS sequence"/>
</dbReference>
<organism evidence="10 11">
    <name type="scientific">Wenxinia marina DSM 24838</name>
    <dbReference type="NCBI Taxonomy" id="1123501"/>
    <lineage>
        <taxon>Bacteria</taxon>
        <taxon>Pseudomonadati</taxon>
        <taxon>Pseudomonadota</taxon>
        <taxon>Alphaproteobacteria</taxon>
        <taxon>Rhodobacterales</taxon>
        <taxon>Roseobacteraceae</taxon>
        <taxon>Wenxinia</taxon>
    </lineage>
</organism>